<dbReference type="PROSITE" id="PS51257">
    <property type="entry name" value="PROKAR_LIPOPROTEIN"/>
    <property type="match status" value="1"/>
</dbReference>
<proteinExistence type="predicted"/>
<feature type="domain" description="Protein G-related albumin-binding (GA) module" evidence="4">
    <location>
        <begin position="217"/>
        <end position="272"/>
    </location>
</feature>
<keyword evidence="1" id="KW-0175">Coiled coil</keyword>
<keyword evidence="3" id="KW-0732">Signal</keyword>
<sequence length="473" mass="49908">MSKFKNKKALALSVGAIMAGVSVIGVVAACAPTKAKPAKPTEKKVEQPQTSGTESSKQGSGSTTNPTGQGSNSGGTTNANPGSGNTTTPSGQGSENNTTNPSAGSTNTNTETGSTTNTTKQGSENGGSTDSSGGSTNTNPGSGNSSNPGNQGSQNGGSTEGSNGSTNTNPGTGGENNGSQSGETPDSSNSSTNTNPGTGGENSGSQNGGSTENTKNKELENKKKEIKEKISKLPYLSEADKKSFNDQVDTITDPSKANELDTIFTKAQEKDNEEKVKKEEAEKAKAFETKKNEAKDAITKLNSLLTSDKEKYKENIDAVVKIEEAQKIDQIVKEATDKNNVRKNKFTPTKALLEVFNDHNYLTFEFNTSIETYNELKNKKLILELEVAGEDGLTHVPSPDSAAVYGEEPNQYYIIGGVQKDGLINVRIGTHSYFDASTNSKKGKYKLTSLYRADDGKKTNLLNESSSEVKITW</sequence>
<evidence type="ECO:0000313" key="6">
    <source>
        <dbReference type="Proteomes" id="UP000028537"/>
    </source>
</evidence>
<feature type="compositionally biased region" description="Polar residues" evidence="2">
    <location>
        <begin position="245"/>
        <end position="255"/>
    </location>
</feature>
<protein>
    <recommendedName>
        <fullName evidence="4">Protein G-related albumin-binding (GA) module domain-containing protein</fullName>
    </recommendedName>
</protein>
<evidence type="ECO:0000256" key="2">
    <source>
        <dbReference type="SAM" id="MobiDB-lite"/>
    </source>
</evidence>
<dbReference type="RefSeq" id="WP_038102056.1">
    <property type="nucleotide sequence ID" value="NZ_JFDP01000028.1"/>
</dbReference>
<dbReference type="InterPro" id="IPR002988">
    <property type="entry name" value="GA_module"/>
</dbReference>
<accession>A0A084F1C2</accession>
<feature type="signal peptide" evidence="3">
    <location>
        <begin position="1"/>
        <end position="28"/>
    </location>
</feature>
<organism evidence="5 6">
    <name type="scientific">Ureaplasma diversum NCTC 246</name>
    <dbReference type="NCBI Taxonomy" id="1188241"/>
    <lineage>
        <taxon>Bacteria</taxon>
        <taxon>Bacillati</taxon>
        <taxon>Mycoplasmatota</taxon>
        <taxon>Mycoplasmoidales</taxon>
        <taxon>Mycoplasmoidaceae</taxon>
        <taxon>Ureaplasma</taxon>
    </lineage>
</organism>
<feature type="compositionally biased region" description="Polar residues" evidence="2">
    <location>
        <begin position="47"/>
        <end position="58"/>
    </location>
</feature>
<dbReference type="EMBL" id="JFDP01000028">
    <property type="protein sequence ID" value="KEZ24014.1"/>
    <property type="molecule type" value="Genomic_DNA"/>
</dbReference>
<feature type="compositionally biased region" description="Basic and acidic residues" evidence="2">
    <location>
        <begin position="214"/>
        <end position="231"/>
    </location>
</feature>
<evidence type="ECO:0000259" key="4">
    <source>
        <dbReference type="Pfam" id="PF01468"/>
    </source>
</evidence>
<feature type="compositionally biased region" description="Low complexity" evidence="2">
    <location>
        <begin position="203"/>
        <end position="213"/>
    </location>
</feature>
<feature type="compositionally biased region" description="Polar residues" evidence="2">
    <location>
        <begin position="90"/>
        <end position="103"/>
    </location>
</feature>
<dbReference type="Pfam" id="PF01468">
    <property type="entry name" value="GA"/>
    <property type="match status" value="2"/>
</dbReference>
<evidence type="ECO:0000256" key="1">
    <source>
        <dbReference type="SAM" id="Coils"/>
    </source>
</evidence>
<reference evidence="5 6" key="1">
    <citation type="submission" date="2014-02" db="EMBL/GenBank/DDBJ databases">
        <title>Genome sequence of Ureaplasma diversum strain 246.</title>
        <authorList>
            <person name="Sirand-Pugnet P."/>
            <person name="Breton M."/>
            <person name="Dordet-Frisoni E."/>
            <person name="Baranowski E."/>
            <person name="Barre A."/>
            <person name="Couture C."/>
            <person name="Dupuy V."/>
            <person name="Gaurivaud P."/>
            <person name="Jacob D."/>
            <person name="Lemaitre C."/>
            <person name="Manso-Silvan L."/>
            <person name="Nikolski M."/>
            <person name="Nouvel L.-X."/>
            <person name="Poumarat F."/>
            <person name="Tardy F."/>
            <person name="Thebault P."/>
            <person name="Theil S."/>
            <person name="Citti C."/>
            <person name="Thiaucourt F."/>
            <person name="Blanchard A."/>
        </authorList>
    </citation>
    <scope>NUCLEOTIDE SEQUENCE [LARGE SCALE GENOMIC DNA]</scope>
    <source>
        <strain evidence="5 6">NCTC 246</strain>
    </source>
</reference>
<gene>
    <name evidence="5" type="ORF">UDIV_1740</name>
</gene>
<comment type="caution">
    <text evidence="5">The sequence shown here is derived from an EMBL/GenBank/DDBJ whole genome shotgun (WGS) entry which is preliminary data.</text>
</comment>
<feature type="compositionally biased region" description="Low complexity" evidence="2">
    <location>
        <begin position="160"/>
        <end position="170"/>
    </location>
</feature>
<dbReference type="Proteomes" id="UP000028537">
    <property type="component" value="Unassembled WGS sequence"/>
</dbReference>
<feature type="compositionally biased region" description="Low complexity" evidence="2">
    <location>
        <begin position="59"/>
        <end position="89"/>
    </location>
</feature>
<dbReference type="AlphaFoldDB" id="A0A084F1C2"/>
<feature type="coiled-coil region" evidence="1">
    <location>
        <begin position="270"/>
        <end position="304"/>
    </location>
</feature>
<evidence type="ECO:0000313" key="5">
    <source>
        <dbReference type="EMBL" id="KEZ24014.1"/>
    </source>
</evidence>
<name>A0A084F1C2_9BACT</name>
<feature type="compositionally biased region" description="Low complexity" evidence="2">
    <location>
        <begin position="177"/>
        <end position="196"/>
    </location>
</feature>
<feature type="chain" id="PRO_5001774874" description="Protein G-related albumin-binding (GA) module domain-containing protein" evidence="3">
    <location>
        <begin position="29"/>
        <end position="473"/>
    </location>
</feature>
<feature type="region of interest" description="Disordered" evidence="2">
    <location>
        <begin position="32"/>
        <end position="257"/>
    </location>
</feature>
<feature type="compositionally biased region" description="Low complexity" evidence="2">
    <location>
        <begin position="104"/>
        <end position="153"/>
    </location>
</feature>
<keyword evidence="6" id="KW-1185">Reference proteome</keyword>
<evidence type="ECO:0000256" key="3">
    <source>
        <dbReference type="SAM" id="SignalP"/>
    </source>
</evidence>
<feature type="domain" description="Protein G-related albumin-binding (GA) module" evidence="4">
    <location>
        <begin position="287"/>
        <end position="340"/>
    </location>
</feature>